<evidence type="ECO:0000313" key="4">
    <source>
        <dbReference type="Proteomes" id="UP000028042"/>
    </source>
</evidence>
<dbReference type="EMBL" id="JPGY02000001">
    <property type="protein sequence ID" value="KRU13955.1"/>
    <property type="molecule type" value="Genomic_DNA"/>
</dbReference>
<feature type="chain" id="PRO_5038209373" evidence="1">
    <location>
        <begin position="23"/>
        <end position="326"/>
    </location>
</feature>
<evidence type="ECO:0000313" key="5">
    <source>
        <dbReference type="Proteomes" id="UP000030905"/>
    </source>
</evidence>
<dbReference type="RefSeq" id="WP_003445023.1">
    <property type="nucleotide sequence ID" value="NZ_ANZB01000006.1"/>
</dbReference>
<dbReference type="KEGG" id="cpat:CLPA_c40020"/>
<name>A0A0H3J9K1_CLOPA</name>
<evidence type="ECO:0000256" key="1">
    <source>
        <dbReference type="SAM" id="SignalP"/>
    </source>
</evidence>
<accession>A0A0H3J9K1</accession>
<dbReference type="GeneID" id="93076079"/>
<feature type="signal peptide" evidence="1">
    <location>
        <begin position="1"/>
        <end position="22"/>
    </location>
</feature>
<keyword evidence="5" id="KW-1185">Reference proteome</keyword>
<dbReference type="EMBL" id="CP009268">
    <property type="protein sequence ID" value="AJA54020.1"/>
    <property type="molecule type" value="Genomic_DNA"/>
</dbReference>
<protein>
    <submittedName>
        <fullName evidence="2">Uncharacterized protein</fullName>
    </submittedName>
</protein>
<reference evidence="2 5" key="1">
    <citation type="journal article" date="2015" name="Genome Announc.">
        <title>Complete Genome Sequence of the Nitrogen-Fixing and Solvent-Producing Clostridium pasteurianum DSM 525.</title>
        <authorList>
            <person name="Poehlein A."/>
            <person name="Grosse-Honebrink A."/>
            <person name="Zhang Y."/>
            <person name="Minton N.P."/>
            <person name="Daniel R."/>
        </authorList>
    </citation>
    <scope>NUCLEOTIDE SEQUENCE [LARGE SCALE GENOMIC DNA]</scope>
    <source>
        <strain evidence="2">DSM 525</strain>
        <strain evidence="5">DSM 525 / ATCC 6013</strain>
    </source>
</reference>
<organism evidence="2 5">
    <name type="scientific">Clostridium pasteurianum DSM 525 = ATCC 6013</name>
    <dbReference type="NCBI Taxonomy" id="1262449"/>
    <lineage>
        <taxon>Bacteria</taxon>
        <taxon>Bacillati</taxon>
        <taxon>Bacillota</taxon>
        <taxon>Clostridia</taxon>
        <taxon>Eubacteriales</taxon>
        <taxon>Clostridiaceae</taxon>
        <taxon>Clostridium</taxon>
    </lineage>
</organism>
<dbReference type="Proteomes" id="UP000028042">
    <property type="component" value="Unassembled WGS sequence"/>
</dbReference>
<sequence length="326" mass="36607">MKLIRKGILMFILTSLVLTLLACGAKPDESVKNFFEAAKKSDFTTMVNYIKKDVNKSNFKYDDKDQEKVIKSVFSKVSYEIVSSSVDGKNATVKTKVTSLDLPKIYGKTVSDLMPSLLASAFSNANSDDAKNQVIQTFINDLNDPNASKTTTEVDIKLVKDNKSGWLIEPNDDLVNAITGNFNKAFANNNKSNDSSQKQDSSKSKVTAQFVVDKLKEKEGSYMTDITVVTAENDDNKLLGRPNQYTEKIFWKDNRSTGDRTDSTVEVFNNKEDADARRQYIEGVIKSMPTFTQYIEQKNNVLIRIDGQLTPDQANEYLNIFKSLDI</sequence>
<keyword evidence="1" id="KW-0732">Signal</keyword>
<dbReference type="Proteomes" id="UP000030905">
    <property type="component" value="Chromosome"/>
</dbReference>
<dbReference type="PROSITE" id="PS51257">
    <property type="entry name" value="PROKAR_LIPOPROTEIN"/>
    <property type="match status" value="1"/>
</dbReference>
<dbReference type="AlphaFoldDB" id="A0A0H3J9K1"/>
<reference evidence="3" key="2">
    <citation type="submission" date="2015-10" db="EMBL/GenBank/DDBJ databases">
        <title>Improved Draft Genome Sequence of Clostridium pasteurianum Strain ATCC 6013 (DSM 525) Using a Hybrid Next-Generation Sequencing Approach.</title>
        <authorList>
            <person name="Pyne M.E."/>
            <person name="Utturkar S.M."/>
            <person name="Brown S.D."/>
            <person name="Moo-Young M."/>
            <person name="Chung D.A."/>
            <person name="Chou P.C."/>
        </authorList>
    </citation>
    <scope>NUCLEOTIDE SEQUENCE</scope>
    <source>
        <strain evidence="3">ATCC 6013</strain>
    </source>
</reference>
<dbReference type="KEGG" id="cpae:CPAST_c40020"/>
<gene>
    <name evidence="2" type="ORF">CLPA_c40020</name>
    <name evidence="3" type="ORF">CP6013_03211</name>
</gene>
<evidence type="ECO:0000313" key="3">
    <source>
        <dbReference type="EMBL" id="KRU13955.1"/>
    </source>
</evidence>
<reference evidence="3 4" key="3">
    <citation type="journal article" name="Genome Announc.">
        <title>Improved Draft Genome Sequence of Clostridium pasteurianum Strain ATCC 6013 (DSM 525) Using a Hybrid Next-Generation Sequencing Approach.</title>
        <authorList>
            <person name="Pyne M.E."/>
            <person name="Utturkar S."/>
            <person name="Brown S.D."/>
            <person name="Moo-Young M."/>
            <person name="Chung D.A."/>
            <person name="Chou C.P."/>
        </authorList>
    </citation>
    <scope>NUCLEOTIDE SEQUENCE [LARGE SCALE GENOMIC DNA]</scope>
    <source>
        <strain evidence="3 4">ATCC 6013</strain>
    </source>
</reference>
<dbReference type="PATRIC" id="fig|1262449.3.peg.2129"/>
<evidence type="ECO:0000313" key="2">
    <source>
        <dbReference type="EMBL" id="AJA54020.1"/>
    </source>
</evidence>
<dbReference type="eggNOG" id="ENOG5033DPK">
    <property type="taxonomic scope" value="Bacteria"/>
</dbReference>
<proteinExistence type="predicted"/>